<dbReference type="EMBL" id="BJMM01000048">
    <property type="protein sequence ID" value="GEB53335.1"/>
    <property type="molecule type" value="Genomic_DNA"/>
</dbReference>
<evidence type="ECO:0000313" key="1">
    <source>
        <dbReference type="EMBL" id="GEB53335.1"/>
    </source>
</evidence>
<dbReference type="Proteomes" id="UP000319210">
    <property type="component" value="Unassembled WGS sequence"/>
</dbReference>
<accession>A0A4Y3R6K1</accession>
<name>A0A4Y3R6K1_STRCI</name>
<evidence type="ECO:0000313" key="2">
    <source>
        <dbReference type="Proteomes" id="UP000319210"/>
    </source>
</evidence>
<dbReference type="AlphaFoldDB" id="A0A4Y3R6K1"/>
<sequence length="177" mass="19435">MLGQDDEVQHLNELLHLGWSVSTGGHPDTDLAGIVEEFEESLDDDEADEESETTFHVTQSAFLLVNTLAVHLNPDPTRAAMSGRTLESLLAGFDFAVSGDKSRTVRPGEDSPTGPLQQLEQQEQASFMSEFTDGTGARITPERVAELRSSCLSARNRYEEAVRQVFGRPSEDEDPGR</sequence>
<gene>
    <name evidence="1" type="ORF">SCA03_58860</name>
</gene>
<organism evidence="1 2">
    <name type="scientific">Streptomyces cacaoi</name>
    <dbReference type="NCBI Taxonomy" id="1898"/>
    <lineage>
        <taxon>Bacteria</taxon>
        <taxon>Bacillati</taxon>
        <taxon>Actinomycetota</taxon>
        <taxon>Actinomycetes</taxon>
        <taxon>Kitasatosporales</taxon>
        <taxon>Streptomycetaceae</taxon>
        <taxon>Streptomyces</taxon>
    </lineage>
</organism>
<protein>
    <submittedName>
        <fullName evidence="1">Uncharacterized protein</fullName>
    </submittedName>
</protein>
<proteinExistence type="predicted"/>
<reference evidence="1 2" key="1">
    <citation type="submission" date="2019-06" db="EMBL/GenBank/DDBJ databases">
        <title>Whole genome shotgun sequence of Streptomyces cacaoi subsp. cacaoi NBRC 12748.</title>
        <authorList>
            <person name="Hosoyama A."/>
            <person name="Uohara A."/>
            <person name="Ohji S."/>
            <person name="Ichikawa N."/>
        </authorList>
    </citation>
    <scope>NUCLEOTIDE SEQUENCE [LARGE SCALE GENOMIC DNA]</scope>
    <source>
        <strain evidence="1 2">NBRC 12748</strain>
    </source>
</reference>
<comment type="caution">
    <text evidence="1">The sequence shown here is derived from an EMBL/GenBank/DDBJ whole genome shotgun (WGS) entry which is preliminary data.</text>
</comment>
<keyword evidence="2" id="KW-1185">Reference proteome</keyword>